<dbReference type="Proteomes" id="UP000037269">
    <property type="component" value="Unassembled WGS sequence"/>
</dbReference>
<gene>
    <name evidence="3" type="ORF">AF333_06070</name>
    <name evidence="4" type="ORF">SAMN04487909_11724</name>
</gene>
<accession>A0A0D1Y0N9</accession>
<dbReference type="EMBL" id="LGUG01000004">
    <property type="protein sequence ID" value="KON95111.1"/>
    <property type="molecule type" value="Genomic_DNA"/>
</dbReference>
<organism evidence="3 5">
    <name type="scientific">Aneurinibacillus migulanus</name>
    <name type="common">Bacillus migulanus</name>
    <dbReference type="NCBI Taxonomy" id="47500"/>
    <lineage>
        <taxon>Bacteria</taxon>
        <taxon>Bacillati</taxon>
        <taxon>Bacillota</taxon>
        <taxon>Bacilli</taxon>
        <taxon>Bacillales</taxon>
        <taxon>Paenibacillaceae</taxon>
        <taxon>Aneurinibacillus group</taxon>
        <taxon>Aneurinibacillus</taxon>
    </lineage>
</organism>
<evidence type="ECO:0000313" key="5">
    <source>
        <dbReference type="Proteomes" id="UP000037269"/>
    </source>
</evidence>
<comment type="similarity">
    <text evidence="1">Belongs to the UPF0735 family.</text>
</comment>
<evidence type="ECO:0000313" key="6">
    <source>
        <dbReference type="Proteomes" id="UP000182836"/>
    </source>
</evidence>
<dbReference type="PIRSF" id="PIRSF025624">
    <property type="entry name" value="ACT_PheB"/>
    <property type="match status" value="1"/>
</dbReference>
<evidence type="ECO:0000259" key="2">
    <source>
        <dbReference type="PROSITE" id="PS51671"/>
    </source>
</evidence>
<protein>
    <recommendedName>
        <fullName evidence="1">UPF0735 ACT domain-containing protein AF333_06070</fullName>
    </recommendedName>
</protein>
<sequence length="148" mass="16351">MGKQEELFYLIRADILPESISKTLEAKKLLDSGEAETVNEAVERVGLSRSAYYKYKDSIFPFNSMMREVIITVSLNLEHRAGILSEVLKFVAERGGNILTINQTIPLQGLANVAMSIDTGHLSLPTTDFLDELNAMHGVKRAVIVGRG</sequence>
<evidence type="ECO:0000313" key="4">
    <source>
        <dbReference type="EMBL" id="SDJ40125.1"/>
    </source>
</evidence>
<name>A0A0D1Y0N9_ANEMI</name>
<dbReference type="EMBL" id="FNED01000017">
    <property type="protein sequence ID" value="SDJ40125.1"/>
    <property type="molecule type" value="Genomic_DNA"/>
</dbReference>
<dbReference type="InterPro" id="IPR002912">
    <property type="entry name" value="ACT_dom"/>
</dbReference>
<dbReference type="NCBIfam" id="NF003361">
    <property type="entry name" value="PRK04435.1"/>
    <property type="match status" value="1"/>
</dbReference>
<dbReference type="InterPro" id="IPR008310">
    <property type="entry name" value="UPF0735_ACT_dom-cont"/>
</dbReference>
<dbReference type="RefSeq" id="WP_043067346.1">
    <property type="nucleotide sequence ID" value="NZ_BJOA01000038.1"/>
</dbReference>
<dbReference type="PROSITE" id="PS51671">
    <property type="entry name" value="ACT"/>
    <property type="match status" value="1"/>
</dbReference>
<dbReference type="AlphaFoldDB" id="A0A0D1Y0N9"/>
<dbReference type="SUPFAM" id="SSF55021">
    <property type="entry name" value="ACT-like"/>
    <property type="match status" value="1"/>
</dbReference>
<evidence type="ECO:0000313" key="3">
    <source>
        <dbReference type="EMBL" id="KON95111.1"/>
    </source>
</evidence>
<dbReference type="GeneID" id="42304769"/>
<evidence type="ECO:0000256" key="1">
    <source>
        <dbReference type="HAMAP-Rule" id="MF_00707"/>
    </source>
</evidence>
<reference evidence="3 5" key="1">
    <citation type="submission" date="2015-07" db="EMBL/GenBank/DDBJ databases">
        <title>Fjat-14205 dsm 2895.</title>
        <authorList>
            <person name="Liu B."/>
            <person name="Wang J."/>
            <person name="Zhu Y."/>
            <person name="Liu G."/>
            <person name="Chen Q."/>
            <person name="Chen Z."/>
            <person name="Lan J."/>
            <person name="Che J."/>
            <person name="Ge C."/>
            <person name="Shi H."/>
            <person name="Pan Z."/>
            <person name="Liu X."/>
        </authorList>
    </citation>
    <scope>NUCLEOTIDE SEQUENCE [LARGE SCALE GENOMIC DNA]</scope>
    <source>
        <strain evidence="3 5">DSM 2895</strain>
    </source>
</reference>
<keyword evidence="5" id="KW-1185">Reference proteome</keyword>
<proteinExistence type="inferred from homology"/>
<dbReference type="HAMAP" id="MF_00707">
    <property type="entry name" value="UPF0735"/>
    <property type="match status" value="1"/>
</dbReference>
<dbReference type="Proteomes" id="UP000182836">
    <property type="component" value="Unassembled WGS sequence"/>
</dbReference>
<dbReference type="Gene3D" id="3.30.70.260">
    <property type="match status" value="1"/>
</dbReference>
<dbReference type="CDD" id="cd04888">
    <property type="entry name" value="ACT_PheB-BS"/>
    <property type="match status" value="1"/>
</dbReference>
<dbReference type="Pfam" id="PF01842">
    <property type="entry name" value="ACT"/>
    <property type="match status" value="1"/>
</dbReference>
<feature type="domain" description="ACT" evidence="2">
    <location>
        <begin position="72"/>
        <end position="147"/>
    </location>
</feature>
<dbReference type="OrthoDB" id="9788773at2"/>
<dbReference type="STRING" id="47500.AF333_06070"/>
<dbReference type="PATRIC" id="fig|47500.12.peg.6996"/>
<reference evidence="4 6" key="2">
    <citation type="submission" date="2016-10" db="EMBL/GenBank/DDBJ databases">
        <authorList>
            <person name="de Groot N.N."/>
        </authorList>
    </citation>
    <scope>NUCLEOTIDE SEQUENCE [LARGE SCALE GENOMIC DNA]</scope>
    <source>
        <strain evidence="4 6">DSM 2895</strain>
    </source>
</reference>
<dbReference type="InterPro" id="IPR045865">
    <property type="entry name" value="ACT-like_dom_sf"/>
</dbReference>